<protein>
    <submittedName>
        <fullName evidence="2">DUF4102 domain-containing protein</fullName>
    </submittedName>
</protein>
<dbReference type="InterPro" id="IPR025166">
    <property type="entry name" value="Integrase_DNA_bind_dom"/>
</dbReference>
<dbReference type="RefSeq" id="WP_169570509.1">
    <property type="nucleotide sequence ID" value="NZ_JABBFV010000001.1"/>
</dbReference>
<evidence type="ECO:0000313" key="3">
    <source>
        <dbReference type="Proteomes" id="UP000519023"/>
    </source>
</evidence>
<reference evidence="2 3" key="1">
    <citation type="submission" date="2020-04" db="EMBL/GenBank/DDBJ databases">
        <title>Sphingobium sp. AR-3-1 isolated from Arctic soil.</title>
        <authorList>
            <person name="Dahal R.H."/>
            <person name="Chaudhary D.K."/>
        </authorList>
    </citation>
    <scope>NUCLEOTIDE SEQUENCE [LARGE SCALE GENOMIC DNA]</scope>
    <source>
        <strain evidence="2 3">AR-3-1</strain>
    </source>
</reference>
<gene>
    <name evidence="2" type="ORF">HHL08_00655</name>
</gene>
<dbReference type="Gene3D" id="3.30.160.390">
    <property type="entry name" value="Integrase, DNA-binding domain"/>
    <property type="match status" value="1"/>
</dbReference>
<dbReference type="InterPro" id="IPR038488">
    <property type="entry name" value="Integrase_DNA-bd_sf"/>
</dbReference>
<name>A0A7X9WSD6_9SPHN</name>
<dbReference type="EMBL" id="JABBFV010000001">
    <property type="protein sequence ID" value="NML08668.1"/>
    <property type="molecule type" value="Genomic_DNA"/>
</dbReference>
<comment type="caution">
    <text evidence="2">The sequence shown here is derived from an EMBL/GenBank/DDBJ whole genome shotgun (WGS) entry which is preliminary data.</text>
</comment>
<dbReference type="Pfam" id="PF13356">
    <property type="entry name" value="Arm-DNA-bind_3"/>
    <property type="match status" value="1"/>
</dbReference>
<accession>A0A7X9WSD6</accession>
<keyword evidence="3" id="KW-1185">Reference proteome</keyword>
<evidence type="ECO:0000313" key="2">
    <source>
        <dbReference type="EMBL" id="NML08668.1"/>
    </source>
</evidence>
<evidence type="ECO:0000259" key="1">
    <source>
        <dbReference type="Pfam" id="PF13356"/>
    </source>
</evidence>
<dbReference type="AlphaFoldDB" id="A0A7X9WSD6"/>
<proteinExistence type="predicted"/>
<organism evidence="2 3">
    <name type="scientific">Sphingobium psychrophilum</name>
    <dbReference type="NCBI Taxonomy" id="2728834"/>
    <lineage>
        <taxon>Bacteria</taxon>
        <taxon>Pseudomonadati</taxon>
        <taxon>Pseudomonadota</taxon>
        <taxon>Alphaproteobacteria</taxon>
        <taxon>Sphingomonadales</taxon>
        <taxon>Sphingomonadaceae</taxon>
        <taxon>Sphingobium</taxon>
    </lineage>
</organism>
<dbReference type="Proteomes" id="UP000519023">
    <property type="component" value="Unassembled WGS sequence"/>
</dbReference>
<sequence>MGQLSVTGVKAAERPGRFGHGDGLFLVVRSSGSKSCGCRVQKHGRRRDIGLDSASKVTLSVARDRAREVPTWVDIGLDPVRARSPRKISISAVGPSPAMSALRNAATGAPFSLTQAVPSPPVPASRAGFSILISYDFAADAAESRIALDDGDVMALAVKPISYGTTGYTGSRDEYASRDDAVSLVHDRR</sequence>
<feature type="domain" description="Integrase DNA-binding" evidence="1">
    <location>
        <begin position="4"/>
        <end position="83"/>
    </location>
</feature>